<comment type="caution">
    <text evidence="2">The sequence shown here is derived from an EMBL/GenBank/DDBJ whole genome shotgun (WGS) entry which is preliminary data.</text>
</comment>
<feature type="compositionally biased region" description="Low complexity" evidence="1">
    <location>
        <begin position="256"/>
        <end position="274"/>
    </location>
</feature>
<proteinExistence type="predicted"/>
<evidence type="ECO:0000256" key="1">
    <source>
        <dbReference type="SAM" id="MobiDB-lite"/>
    </source>
</evidence>
<organism evidence="2 3">
    <name type="scientific">Streptomyces spororaveus</name>
    <dbReference type="NCBI Taxonomy" id="284039"/>
    <lineage>
        <taxon>Bacteria</taxon>
        <taxon>Bacillati</taxon>
        <taxon>Actinomycetota</taxon>
        <taxon>Actinomycetes</taxon>
        <taxon>Kitasatosporales</taxon>
        <taxon>Streptomycetaceae</taxon>
        <taxon>Streptomyces</taxon>
    </lineage>
</organism>
<name>A0ABQ3T4A6_9ACTN</name>
<feature type="compositionally biased region" description="Gly residues" evidence="1">
    <location>
        <begin position="18"/>
        <end position="33"/>
    </location>
</feature>
<feature type="region of interest" description="Disordered" evidence="1">
    <location>
        <begin position="93"/>
        <end position="119"/>
    </location>
</feature>
<feature type="region of interest" description="Disordered" evidence="1">
    <location>
        <begin position="1"/>
        <end position="44"/>
    </location>
</feature>
<keyword evidence="3" id="KW-1185">Reference proteome</keyword>
<dbReference type="EMBL" id="BNED01000005">
    <property type="protein sequence ID" value="GHI75229.1"/>
    <property type="molecule type" value="Genomic_DNA"/>
</dbReference>
<evidence type="ECO:0000313" key="3">
    <source>
        <dbReference type="Proteomes" id="UP000608522"/>
    </source>
</evidence>
<feature type="compositionally biased region" description="Basic residues" evidence="1">
    <location>
        <begin position="232"/>
        <end position="244"/>
    </location>
</feature>
<reference evidence="3" key="1">
    <citation type="submission" date="2023-07" db="EMBL/GenBank/DDBJ databases">
        <title>Whole genome shotgun sequence of Streptomyces spororaveus NBRC 15456.</title>
        <authorList>
            <person name="Komaki H."/>
            <person name="Tamura T."/>
        </authorList>
    </citation>
    <scope>NUCLEOTIDE SEQUENCE [LARGE SCALE GENOMIC DNA]</scope>
    <source>
        <strain evidence="3">NBRC 15456</strain>
    </source>
</reference>
<protein>
    <submittedName>
        <fullName evidence="2">Uncharacterized protein</fullName>
    </submittedName>
</protein>
<dbReference type="Proteomes" id="UP000608522">
    <property type="component" value="Unassembled WGS sequence"/>
</dbReference>
<accession>A0ABQ3T4A6</accession>
<evidence type="ECO:0000313" key="2">
    <source>
        <dbReference type="EMBL" id="GHI75229.1"/>
    </source>
</evidence>
<feature type="region of interest" description="Disordered" evidence="1">
    <location>
        <begin position="231"/>
        <end position="274"/>
    </location>
</feature>
<gene>
    <name evidence="2" type="ORF">Sspor_07900</name>
</gene>
<sequence length="274" mass="27194">MGAGGGVLGQPDVTDAGEVGGVDAGAAGEGVVGADGEYPGQLHDGAQLDAADRGADGDPGEVEVVGGEGVEAAAAGVLGLELQAHLGVAAAEGDDGFGHEVPHRRRSRGDADGAAAAPDEVVEAAQGAVESGDALGGGRPEDAAGLGGYDATGVALQEAGAGPLLQSADVLADGRLGAAEIAGHGAEAAGAADGHEHTKIIEGHEIQGIAWMQRANRRIDLGFGWDQDRCRARAATRPRPRHGVRNPGTGRDGCRPTRPTGPTQPTRPTRPAAR</sequence>